<accession>A0A2S6HAM1</accession>
<dbReference type="EMBL" id="PTIZ01000009">
    <property type="protein sequence ID" value="PPK74476.1"/>
    <property type="molecule type" value="Genomic_DNA"/>
</dbReference>
<reference evidence="1 2" key="1">
    <citation type="submission" date="2018-02" db="EMBL/GenBank/DDBJ databases">
        <title>Subsurface microbial communities from deep shales in Ohio and West Virginia, USA.</title>
        <authorList>
            <person name="Wrighton K."/>
        </authorList>
    </citation>
    <scope>NUCLEOTIDE SEQUENCE [LARGE SCALE GENOMIC DNA]</scope>
    <source>
        <strain evidence="1 2">OWC-DMM</strain>
    </source>
</reference>
<evidence type="ECO:0000313" key="1">
    <source>
        <dbReference type="EMBL" id="PPK74476.1"/>
    </source>
</evidence>
<proteinExistence type="predicted"/>
<dbReference type="AlphaFoldDB" id="A0A2S6HAM1"/>
<organism evidence="1 2">
    <name type="scientific">Methylobacter tundripaludum</name>
    <dbReference type="NCBI Taxonomy" id="173365"/>
    <lineage>
        <taxon>Bacteria</taxon>
        <taxon>Pseudomonadati</taxon>
        <taxon>Pseudomonadota</taxon>
        <taxon>Gammaproteobacteria</taxon>
        <taxon>Methylococcales</taxon>
        <taxon>Methylococcaceae</taxon>
        <taxon>Methylobacter</taxon>
    </lineage>
</organism>
<evidence type="ECO:0000313" key="2">
    <source>
        <dbReference type="Proteomes" id="UP000240010"/>
    </source>
</evidence>
<gene>
    <name evidence="1" type="ORF">B0F87_109122</name>
</gene>
<protein>
    <submittedName>
        <fullName evidence="1">Uncharacterized protein</fullName>
    </submittedName>
</protein>
<dbReference type="Proteomes" id="UP000240010">
    <property type="component" value="Unassembled WGS sequence"/>
</dbReference>
<comment type="caution">
    <text evidence="1">The sequence shown here is derived from an EMBL/GenBank/DDBJ whole genome shotgun (WGS) entry which is preliminary data.</text>
</comment>
<name>A0A2S6HAM1_9GAMM</name>
<sequence>MERAASCVCVLCISGRSRSSTRDAECLESIPTRATVIKLRILGVSNAMDGELKYVHVVWIRYAL</sequence>